<reference evidence="4 5" key="2">
    <citation type="submission" date="2016-01" db="EMBL/GenBank/DDBJ databases">
        <title>Microcella alkaliphila JAM AC0309 whole genome shotgun sequence.</title>
        <authorList>
            <person name="Kurata A."/>
            <person name="Hirose Y."/>
            <person name="Kishimoto N."/>
            <person name="Kobayashi T."/>
        </authorList>
    </citation>
    <scope>NUCLEOTIDE SEQUENCE [LARGE SCALE GENOMIC DNA]</scope>
    <source>
        <strain evidence="4 5">JAM AC0309</strain>
    </source>
</reference>
<keyword evidence="2" id="KW-0813">Transport</keyword>
<dbReference type="SUPFAM" id="SSF52540">
    <property type="entry name" value="P-loop containing nucleoside triphosphate hydrolases"/>
    <property type="match status" value="1"/>
</dbReference>
<dbReference type="AlphaFoldDB" id="A0A0U5BIS4"/>
<feature type="domain" description="ATPase AAA-type core" evidence="3">
    <location>
        <begin position="5"/>
        <end position="52"/>
    </location>
</feature>
<name>A0A0U5BIS4_9MICO</name>
<dbReference type="PANTHER" id="PTHR43335:SF2">
    <property type="entry name" value="ABC TRANSPORTER, ATP-BINDING PROTEIN"/>
    <property type="match status" value="1"/>
</dbReference>
<evidence type="ECO:0000256" key="1">
    <source>
        <dbReference type="ARBA" id="ARBA00005417"/>
    </source>
</evidence>
<protein>
    <submittedName>
        <fullName evidence="4">ABC transporter related protein</fullName>
    </submittedName>
</protein>
<evidence type="ECO:0000259" key="3">
    <source>
        <dbReference type="Pfam" id="PF13304"/>
    </source>
</evidence>
<gene>
    <name evidence="4" type="ORF">MalAC0309_2163</name>
</gene>
<dbReference type="Proteomes" id="UP000218965">
    <property type="component" value="Chromosome"/>
</dbReference>
<dbReference type="KEGG" id="malk:MalAC0309_2163"/>
<dbReference type="InterPro" id="IPR027417">
    <property type="entry name" value="P-loop_NTPase"/>
</dbReference>
<evidence type="ECO:0000313" key="4">
    <source>
        <dbReference type="EMBL" id="BAU33006.1"/>
    </source>
</evidence>
<dbReference type="GO" id="GO:0016887">
    <property type="term" value="F:ATP hydrolysis activity"/>
    <property type="evidence" value="ECO:0007669"/>
    <property type="project" value="InterPro"/>
</dbReference>
<dbReference type="Pfam" id="PF13304">
    <property type="entry name" value="AAA_21"/>
    <property type="match status" value="1"/>
</dbReference>
<dbReference type="InterPro" id="IPR003959">
    <property type="entry name" value="ATPase_AAA_core"/>
</dbReference>
<evidence type="ECO:0000256" key="2">
    <source>
        <dbReference type="ARBA" id="ARBA00022448"/>
    </source>
</evidence>
<dbReference type="Gene3D" id="3.40.50.300">
    <property type="entry name" value="P-loop containing nucleotide triphosphate hydrolases"/>
    <property type="match status" value="1"/>
</dbReference>
<dbReference type="GO" id="GO:0005524">
    <property type="term" value="F:ATP binding"/>
    <property type="evidence" value="ECO:0007669"/>
    <property type="project" value="InterPro"/>
</dbReference>
<dbReference type="PANTHER" id="PTHR43335">
    <property type="entry name" value="ABC TRANSPORTER, ATP-BINDING PROTEIN"/>
    <property type="match status" value="1"/>
</dbReference>
<organism evidence="4 5">
    <name type="scientific">Microcella alkaliphila</name>
    <dbReference type="NCBI Taxonomy" id="279828"/>
    <lineage>
        <taxon>Bacteria</taxon>
        <taxon>Bacillati</taxon>
        <taxon>Actinomycetota</taxon>
        <taxon>Actinomycetes</taxon>
        <taxon>Micrococcales</taxon>
        <taxon>Microbacteriaceae</taxon>
        <taxon>Microcella</taxon>
    </lineage>
</organism>
<sequence length="104" mass="11582">MRQRLALAQALVNRPKVLVLDEPTVGLDPEQRVAFRALLNNLTSTIVIFATHLVDDVVALADEVIVIAEGRVLWAGEIADFARNEKISTEIVESRYIELMATVR</sequence>
<evidence type="ECO:0000313" key="5">
    <source>
        <dbReference type="Proteomes" id="UP000218965"/>
    </source>
</evidence>
<comment type="similarity">
    <text evidence="1">Belongs to the ABC transporter superfamily.</text>
</comment>
<accession>A0A0U5BIS4</accession>
<dbReference type="EMBL" id="AP017315">
    <property type="protein sequence ID" value="BAU33006.1"/>
    <property type="molecule type" value="Genomic_DNA"/>
</dbReference>
<reference evidence="5" key="1">
    <citation type="submission" date="2015-12" db="EMBL/GenBank/DDBJ databases">
        <authorList>
            <person name="Shamseldin A."/>
            <person name="Moawad H."/>
            <person name="Abd El-Rahim W.M."/>
            <person name="Sadowsky M.J."/>
        </authorList>
    </citation>
    <scope>NUCLEOTIDE SEQUENCE [LARGE SCALE GENOMIC DNA]</scope>
    <source>
        <strain evidence="5">JAM AC0309</strain>
    </source>
</reference>
<proteinExistence type="inferred from homology"/>